<protein>
    <submittedName>
        <fullName evidence="2">Uncharacterized protein</fullName>
    </submittedName>
</protein>
<gene>
    <name evidence="2" type="ORF">CFP56_013390</name>
</gene>
<accession>A0AAW0KWS2</accession>
<dbReference type="AlphaFoldDB" id="A0AAW0KWS2"/>
<organism evidence="2 3">
    <name type="scientific">Quercus suber</name>
    <name type="common">Cork oak</name>
    <dbReference type="NCBI Taxonomy" id="58331"/>
    <lineage>
        <taxon>Eukaryota</taxon>
        <taxon>Viridiplantae</taxon>
        <taxon>Streptophyta</taxon>
        <taxon>Embryophyta</taxon>
        <taxon>Tracheophyta</taxon>
        <taxon>Spermatophyta</taxon>
        <taxon>Magnoliopsida</taxon>
        <taxon>eudicotyledons</taxon>
        <taxon>Gunneridae</taxon>
        <taxon>Pentapetalae</taxon>
        <taxon>rosids</taxon>
        <taxon>fabids</taxon>
        <taxon>Fagales</taxon>
        <taxon>Fagaceae</taxon>
        <taxon>Quercus</taxon>
    </lineage>
</organism>
<feature type="region of interest" description="Disordered" evidence="1">
    <location>
        <begin position="48"/>
        <end position="69"/>
    </location>
</feature>
<evidence type="ECO:0000313" key="2">
    <source>
        <dbReference type="EMBL" id="KAK7842803.1"/>
    </source>
</evidence>
<proteinExistence type="predicted"/>
<dbReference type="EMBL" id="PKMF04000215">
    <property type="protein sequence ID" value="KAK7842803.1"/>
    <property type="molecule type" value="Genomic_DNA"/>
</dbReference>
<evidence type="ECO:0000256" key="1">
    <source>
        <dbReference type="SAM" id="MobiDB-lite"/>
    </source>
</evidence>
<keyword evidence="3" id="KW-1185">Reference proteome</keyword>
<dbReference type="Proteomes" id="UP000237347">
    <property type="component" value="Unassembled WGS sequence"/>
</dbReference>
<evidence type="ECO:0000313" key="3">
    <source>
        <dbReference type="Proteomes" id="UP000237347"/>
    </source>
</evidence>
<reference evidence="2 3" key="1">
    <citation type="journal article" date="2018" name="Sci. Data">
        <title>The draft genome sequence of cork oak.</title>
        <authorList>
            <person name="Ramos A.M."/>
            <person name="Usie A."/>
            <person name="Barbosa P."/>
            <person name="Barros P.M."/>
            <person name="Capote T."/>
            <person name="Chaves I."/>
            <person name="Simoes F."/>
            <person name="Abreu I."/>
            <person name="Carrasquinho I."/>
            <person name="Faro C."/>
            <person name="Guimaraes J.B."/>
            <person name="Mendonca D."/>
            <person name="Nobrega F."/>
            <person name="Rodrigues L."/>
            <person name="Saibo N.J.M."/>
            <person name="Varela M.C."/>
            <person name="Egas C."/>
            <person name="Matos J."/>
            <person name="Miguel C.M."/>
            <person name="Oliveira M.M."/>
            <person name="Ricardo C.P."/>
            <person name="Goncalves S."/>
        </authorList>
    </citation>
    <scope>NUCLEOTIDE SEQUENCE [LARGE SCALE GENOMIC DNA]</scope>
    <source>
        <strain evidence="3">cv. HL8</strain>
    </source>
</reference>
<name>A0AAW0KWS2_QUESU</name>
<sequence>MVVKEATTTMVVTRGLSDDARSTVVDVDMLQLTFPHNVQLKASCVTPSSKPKVTRSQKRSPIVTSQAEVPKVKKRKEIKDSLQESRLGDDEDMNEFEPFTEMEKIICNYIFNKNFEKSEVLVSMKYEYGDRAAFNTLLPNQWISSQQKMLEEDGNPTLEWFKRTYRDNNKYMSNLMKCEQESWSERLHYKLAASLVLSKDNDQRSRIVEIARNIPLQEYFRSLKD</sequence>
<comment type="caution">
    <text evidence="2">The sequence shown here is derived from an EMBL/GenBank/DDBJ whole genome shotgun (WGS) entry which is preliminary data.</text>
</comment>